<dbReference type="SMART" id="SM00382">
    <property type="entry name" value="AAA"/>
    <property type="match status" value="1"/>
</dbReference>
<reference evidence="6 7" key="1">
    <citation type="submission" date="2021-03" db="EMBL/GenBank/DDBJ databases">
        <title>Sequencing the genomes of 1000 actinobacteria strains.</title>
        <authorList>
            <person name="Klenk H.-P."/>
        </authorList>
    </citation>
    <scope>NUCLEOTIDE SEQUENCE [LARGE SCALE GENOMIC DNA]</scope>
    <source>
        <strain evidence="6 7">DSM 40843</strain>
    </source>
</reference>
<keyword evidence="3" id="KW-0067">ATP-binding</keyword>
<evidence type="ECO:0000259" key="5">
    <source>
        <dbReference type="SMART" id="SM00382"/>
    </source>
</evidence>
<dbReference type="SMART" id="SM00028">
    <property type="entry name" value="TPR"/>
    <property type="match status" value="2"/>
</dbReference>
<dbReference type="Gene3D" id="1.25.40.10">
    <property type="entry name" value="Tetratricopeptide repeat domain"/>
    <property type="match status" value="1"/>
</dbReference>
<feature type="domain" description="AAA+ ATPase" evidence="5">
    <location>
        <begin position="329"/>
        <end position="470"/>
    </location>
</feature>
<dbReference type="PRINTS" id="PR00819">
    <property type="entry name" value="CBXCFQXSUPER"/>
</dbReference>
<accession>A0ABS4V646</accession>
<dbReference type="InterPro" id="IPR003959">
    <property type="entry name" value="ATPase_AAA_core"/>
</dbReference>
<comment type="caution">
    <text evidence="6">The sequence shown here is derived from an EMBL/GenBank/DDBJ whole genome shotgun (WGS) entry which is preliminary data.</text>
</comment>
<dbReference type="InterPro" id="IPR000641">
    <property type="entry name" value="CbxX/CfxQ"/>
</dbReference>
<dbReference type="InterPro" id="IPR019734">
    <property type="entry name" value="TPR_rpt"/>
</dbReference>
<comment type="similarity">
    <text evidence="1">Belongs to the CbxX/CfxQ family.</text>
</comment>
<dbReference type="InterPro" id="IPR027417">
    <property type="entry name" value="P-loop_NTPase"/>
</dbReference>
<keyword evidence="2" id="KW-0547">Nucleotide-binding</keyword>
<evidence type="ECO:0000313" key="6">
    <source>
        <dbReference type="EMBL" id="MBP2359312.1"/>
    </source>
</evidence>
<evidence type="ECO:0000256" key="2">
    <source>
        <dbReference type="ARBA" id="ARBA00022741"/>
    </source>
</evidence>
<dbReference type="PANTHER" id="PTHR43392">
    <property type="entry name" value="AAA-TYPE ATPASE FAMILY PROTEIN / ANKYRIN REPEAT FAMILY PROTEIN"/>
    <property type="match status" value="1"/>
</dbReference>
<keyword evidence="7" id="KW-1185">Reference proteome</keyword>
<dbReference type="Gene3D" id="3.40.50.300">
    <property type="entry name" value="P-loop containing nucleotide triphosphate hydrolases"/>
    <property type="match status" value="1"/>
</dbReference>
<dbReference type="EMBL" id="JAGINS010000001">
    <property type="protein sequence ID" value="MBP2359312.1"/>
    <property type="molecule type" value="Genomic_DNA"/>
</dbReference>
<dbReference type="InterPro" id="IPR003593">
    <property type="entry name" value="AAA+_ATPase"/>
</dbReference>
<name>A0ABS4V646_9ACTN</name>
<dbReference type="InterPro" id="IPR011990">
    <property type="entry name" value="TPR-like_helical_dom_sf"/>
</dbReference>
<dbReference type="RefSeq" id="WP_274922788.1">
    <property type="nucleotide sequence ID" value="NZ_BMWJ01000001.1"/>
</dbReference>
<dbReference type="InterPro" id="IPR049078">
    <property type="entry name" value="T7SS_EccA1-like_N"/>
</dbReference>
<dbReference type="PANTHER" id="PTHR43392:SF2">
    <property type="entry name" value="AAA-TYPE ATPASE FAMILY PROTEIN _ ANKYRIN REPEAT FAMILY PROTEIN"/>
    <property type="match status" value="1"/>
</dbReference>
<dbReference type="Pfam" id="PF00004">
    <property type="entry name" value="AAA"/>
    <property type="match status" value="1"/>
</dbReference>
<evidence type="ECO:0000256" key="1">
    <source>
        <dbReference type="ARBA" id="ARBA00010378"/>
    </source>
</evidence>
<protein>
    <submittedName>
        <fullName evidence="6">Type VII secretion ATPase EccA</fullName>
    </submittedName>
</protein>
<organism evidence="6 7">
    <name type="scientific">Streptomyces clavifer</name>
    <dbReference type="NCBI Taxonomy" id="68188"/>
    <lineage>
        <taxon>Bacteria</taxon>
        <taxon>Bacillati</taxon>
        <taxon>Actinomycetota</taxon>
        <taxon>Actinomycetes</taxon>
        <taxon>Kitasatosporales</taxon>
        <taxon>Streptomycetaceae</taxon>
        <taxon>Streptomyces</taxon>
    </lineage>
</organism>
<dbReference type="SUPFAM" id="SSF52540">
    <property type="entry name" value="P-loop containing nucleoside triphosphate hydrolases"/>
    <property type="match status" value="1"/>
</dbReference>
<dbReference type="Proteomes" id="UP001519311">
    <property type="component" value="Unassembled WGS sequence"/>
</dbReference>
<sequence length="572" mass="61401">MPGPSVPPQRSIKKCEQAWLQGVAQLRLGNRAAAAESFHAAVAHNPLAADAWLGLHATGQLQGQAIEAMHGQAQSFGAMRTKLQAPLSSRFQIGGYVTFRLETPRDLWLARAAKLLDDGLLDQAWNMLSHAVLDCDETRFVCARYAVLKKDWPLLLTFAEGIRDSFLRDESQLCVAASLIAQGVSHEALNVLNPLPHALAGNAGFLGEIAYLRGRAYEQLGRAEEALKQFQTAFRYSPTLGDVAQRAKVVASPAARVPAQAVGAVRAESDDSSDVTLSEGERSTLLDEAMTELDEMVGLAPVKRQVRSLSAQLRMAAVRRNQGLAAAPAPQHLVFAGPPGTGKTTVARVVGKVFAGLGLLAQGHVVEAQRVDLVGQHLGETAIKTSKIIDEALGGVLFIDEAYALSNTGYSGGDAFGKEALQVLLKRAEDDRHRLVVILAGYPNEIAELLSVNPGLASRFNTRVDFPAYSADELVLITESFLRSQGDALTDEAAVALRTSCELAVASGLIDRLGNGRFAREFARKAAAERDLRIYDLHGSSGVPSQGEVTTLHVGDVMDAYHELTQDVPLNR</sequence>
<dbReference type="Pfam" id="PF21545">
    <property type="entry name" value="T7SS_EccA1_N"/>
    <property type="match status" value="1"/>
</dbReference>
<dbReference type="SUPFAM" id="SSF48452">
    <property type="entry name" value="TPR-like"/>
    <property type="match status" value="1"/>
</dbReference>
<dbReference type="Gene3D" id="1.10.8.60">
    <property type="match status" value="1"/>
</dbReference>
<evidence type="ECO:0000256" key="3">
    <source>
        <dbReference type="ARBA" id="ARBA00022840"/>
    </source>
</evidence>
<feature type="repeat" description="TPR" evidence="4">
    <location>
        <begin position="207"/>
        <end position="240"/>
    </location>
</feature>
<evidence type="ECO:0000313" key="7">
    <source>
        <dbReference type="Proteomes" id="UP001519311"/>
    </source>
</evidence>
<proteinExistence type="inferred from homology"/>
<evidence type="ECO:0000256" key="4">
    <source>
        <dbReference type="PROSITE-ProRule" id="PRU00339"/>
    </source>
</evidence>
<dbReference type="InterPro" id="IPR050773">
    <property type="entry name" value="CbxX/CfxQ_RuBisCO_ESX"/>
</dbReference>
<dbReference type="CDD" id="cd00009">
    <property type="entry name" value="AAA"/>
    <property type="match status" value="1"/>
</dbReference>
<dbReference type="PROSITE" id="PS50005">
    <property type="entry name" value="TPR"/>
    <property type="match status" value="1"/>
</dbReference>
<gene>
    <name evidence="6" type="ORF">JOF59_001712</name>
</gene>
<keyword evidence="4" id="KW-0802">TPR repeat</keyword>